<dbReference type="PATRIC" id="fig|1566026.4.peg.2957"/>
<feature type="transmembrane region" description="Helical" evidence="1">
    <location>
        <begin position="145"/>
        <end position="162"/>
    </location>
</feature>
<comment type="caution">
    <text evidence="2">The sequence shown here is derived from an EMBL/GenBank/DDBJ whole genome shotgun (WGS) entry which is preliminary data.</text>
</comment>
<name>A0A0L8AME3_9BACT</name>
<evidence type="ECO:0000256" key="1">
    <source>
        <dbReference type="SAM" id="Phobius"/>
    </source>
</evidence>
<feature type="transmembrane region" description="Helical" evidence="1">
    <location>
        <begin position="104"/>
        <end position="124"/>
    </location>
</feature>
<organism evidence="2 3">
    <name type="scientific">Roseivirga seohaensis subsp. aquiponti</name>
    <dbReference type="NCBI Taxonomy" id="1566026"/>
    <lineage>
        <taxon>Bacteria</taxon>
        <taxon>Pseudomonadati</taxon>
        <taxon>Bacteroidota</taxon>
        <taxon>Cytophagia</taxon>
        <taxon>Cytophagales</taxon>
        <taxon>Roseivirgaceae</taxon>
        <taxon>Roseivirga</taxon>
    </lineage>
</organism>
<sequence length="332" mass="36246">MEPEKPSTDIPIPQNETLKGSIYHECRIMFDYVLKNGKQIDVQQVAPLEQDEKTLDSATLIGVYNYLAEQVKPALPGTLILFAKNKASINRFKFLGPLPIVRQFMVLCILSLISLILTSLSGLVSIDNIQMSMLQGEGWSQAVRFLFLMSAASVGAGFYALFEMNNYISAGTFDTKYSSTYWSRYVLGIVAGILLSELFVVFIGPNEQTKDSTMALDSATYLLKPILAILGGFSASLAYRILNRLISAVESIFTGSANQMIAQKKQEFDLQNQANEQQLKTTSAQNLLALKATLIANKVPQSVLDQVDAALGQIITVPPTPAPTPVAPAPAK</sequence>
<dbReference type="RefSeq" id="WP_053222737.1">
    <property type="nucleotide sequence ID" value="NZ_JSVA01000007.1"/>
</dbReference>
<protein>
    <submittedName>
        <fullName evidence="2">Uncharacterized protein</fullName>
    </submittedName>
</protein>
<keyword evidence="1" id="KW-0472">Membrane</keyword>
<keyword evidence="1" id="KW-1133">Transmembrane helix</keyword>
<dbReference type="EMBL" id="JSVA01000007">
    <property type="protein sequence ID" value="KOF03387.1"/>
    <property type="molecule type" value="Genomic_DNA"/>
</dbReference>
<dbReference type="Proteomes" id="UP000036908">
    <property type="component" value="Unassembled WGS sequence"/>
</dbReference>
<feature type="transmembrane region" description="Helical" evidence="1">
    <location>
        <begin position="182"/>
        <end position="202"/>
    </location>
</feature>
<feature type="transmembrane region" description="Helical" evidence="1">
    <location>
        <begin position="222"/>
        <end position="242"/>
    </location>
</feature>
<reference evidence="3" key="1">
    <citation type="submission" date="2014-11" db="EMBL/GenBank/DDBJ databases">
        <title>Genome sequencing of Roseivirga sp. D-25.</title>
        <authorList>
            <person name="Selvaratnam C."/>
            <person name="Thevarajoo S."/>
            <person name="Goh K.M."/>
            <person name="Eee R."/>
            <person name="Chan K.-G."/>
            <person name="Chong C.S."/>
        </authorList>
    </citation>
    <scope>NUCLEOTIDE SEQUENCE [LARGE SCALE GENOMIC DNA]</scope>
    <source>
        <strain evidence="3">D-25</strain>
    </source>
</reference>
<keyword evidence="3" id="KW-1185">Reference proteome</keyword>
<accession>A0A0L8AME3</accession>
<gene>
    <name evidence="2" type="ORF">OB69_05655</name>
</gene>
<evidence type="ECO:0000313" key="2">
    <source>
        <dbReference type="EMBL" id="KOF03387.1"/>
    </source>
</evidence>
<evidence type="ECO:0000313" key="3">
    <source>
        <dbReference type="Proteomes" id="UP000036908"/>
    </source>
</evidence>
<dbReference type="OrthoDB" id="982725at2"/>
<keyword evidence="1" id="KW-0812">Transmembrane</keyword>
<proteinExistence type="predicted"/>
<dbReference type="AlphaFoldDB" id="A0A0L8AME3"/>